<feature type="domain" description="Disease resistance N-terminal" evidence="6">
    <location>
        <begin position="12"/>
        <end position="95"/>
    </location>
</feature>
<feature type="domain" description="Disease resistance protein winged helix" evidence="7">
    <location>
        <begin position="422"/>
        <end position="494"/>
    </location>
</feature>
<dbReference type="InterPro" id="IPR058922">
    <property type="entry name" value="WHD_DRP"/>
</dbReference>
<keyword evidence="2" id="KW-0547">Nucleotide-binding</keyword>
<evidence type="ECO:0008006" key="11">
    <source>
        <dbReference type="Google" id="ProtNLM"/>
    </source>
</evidence>
<dbReference type="EMBL" id="JBBPBK010000002">
    <property type="protein sequence ID" value="KAK9290359.1"/>
    <property type="molecule type" value="Genomic_DNA"/>
</dbReference>
<dbReference type="InterPro" id="IPR041118">
    <property type="entry name" value="Rx_N"/>
</dbReference>
<dbReference type="GO" id="GO:0005524">
    <property type="term" value="F:ATP binding"/>
    <property type="evidence" value="ECO:0007669"/>
    <property type="project" value="UniProtKB-KW"/>
</dbReference>
<feature type="domain" description="Disease resistance R13L4/SHOC-2-like LRR" evidence="8">
    <location>
        <begin position="560"/>
        <end position="765"/>
    </location>
</feature>
<dbReference type="SUPFAM" id="SSF52540">
    <property type="entry name" value="P-loop containing nucleoside triphosphate hydrolases"/>
    <property type="match status" value="1"/>
</dbReference>
<proteinExistence type="predicted"/>
<dbReference type="Pfam" id="PF23598">
    <property type="entry name" value="LRR_14"/>
    <property type="match status" value="1"/>
</dbReference>
<dbReference type="FunFam" id="1.10.10.10:FF:000322">
    <property type="entry name" value="Probable disease resistance protein At1g63360"/>
    <property type="match status" value="1"/>
</dbReference>
<dbReference type="InterPro" id="IPR027417">
    <property type="entry name" value="P-loop_NTPase"/>
</dbReference>
<evidence type="ECO:0000259" key="7">
    <source>
        <dbReference type="Pfam" id="PF23559"/>
    </source>
</evidence>
<keyword evidence="3" id="KW-0611">Plant defense</keyword>
<evidence type="ECO:0000313" key="9">
    <source>
        <dbReference type="EMBL" id="KAK9290359.1"/>
    </source>
</evidence>
<dbReference type="Proteomes" id="UP001415857">
    <property type="component" value="Unassembled WGS sequence"/>
</dbReference>
<name>A0AAP0SAW3_LIQFO</name>
<dbReference type="Gene3D" id="1.20.5.4130">
    <property type="match status" value="1"/>
</dbReference>
<dbReference type="Pfam" id="PF18052">
    <property type="entry name" value="Rx_N"/>
    <property type="match status" value="1"/>
</dbReference>
<dbReference type="AlphaFoldDB" id="A0AAP0SAW3"/>
<dbReference type="PRINTS" id="PR00364">
    <property type="entry name" value="DISEASERSIST"/>
</dbReference>
<dbReference type="GO" id="GO:0043531">
    <property type="term" value="F:ADP binding"/>
    <property type="evidence" value="ECO:0007669"/>
    <property type="project" value="InterPro"/>
</dbReference>
<dbReference type="SUPFAM" id="SSF52058">
    <property type="entry name" value="L domain-like"/>
    <property type="match status" value="1"/>
</dbReference>
<keyword evidence="10" id="KW-1185">Reference proteome</keyword>
<dbReference type="GO" id="GO:0006952">
    <property type="term" value="P:defense response"/>
    <property type="evidence" value="ECO:0007669"/>
    <property type="project" value="UniProtKB-KW"/>
</dbReference>
<comment type="caution">
    <text evidence="9">The sequence shown here is derived from an EMBL/GenBank/DDBJ whole genome shotgun (WGS) entry which is preliminary data.</text>
</comment>
<reference evidence="9 10" key="1">
    <citation type="journal article" date="2024" name="Plant J.">
        <title>Genome sequences and population genomics reveal climatic adaptation and genomic divergence between two closely related sweetgum species.</title>
        <authorList>
            <person name="Xu W.Q."/>
            <person name="Ren C.Q."/>
            <person name="Zhang X.Y."/>
            <person name="Comes H.P."/>
            <person name="Liu X.H."/>
            <person name="Li Y.G."/>
            <person name="Kettle C.J."/>
            <person name="Jalonen R."/>
            <person name="Gaisberger H."/>
            <person name="Ma Y.Z."/>
            <person name="Qiu Y.X."/>
        </authorList>
    </citation>
    <scope>NUCLEOTIDE SEQUENCE [LARGE SCALE GENOMIC DNA]</scope>
    <source>
        <strain evidence="9">Hangzhou</strain>
    </source>
</reference>
<evidence type="ECO:0000256" key="4">
    <source>
        <dbReference type="ARBA" id="ARBA00022840"/>
    </source>
</evidence>
<dbReference type="Gene3D" id="1.10.8.430">
    <property type="entry name" value="Helical domain of apoptotic protease-activating factors"/>
    <property type="match status" value="1"/>
</dbReference>
<dbReference type="Gene3D" id="3.80.10.10">
    <property type="entry name" value="Ribonuclease Inhibitor"/>
    <property type="match status" value="2"/>
</dbReference>
<dbReference type="GO" id="GO:0051707">
    <property type="term" value="P:response to other organism"/>
    <property type="evidence" value="ECO:0007669"/>
    <property type="project" value="UniProtKB-ARBA"/>
</dbReference>
<dbReference type="PANTHER" id="PTHR36766:SF61">
    <property type="entry name" value="NB-ARC DOMAIN DISEASE RESISTANCE PROTEIN"/>
    <property type="match status" value="1"/>
</dbReference>
<dbReference type="InterPro" id="IPR042197">
    <property type="entry name" value="Apaf_helical"/>
</dbReference>
<organism evidence="9 10">
    <name type="scientific">Liquidambar formosana</name>
    <name type="common">Formosan gum</name>
    <dbReference type="NCBI Taxonomy" id="63359"/>
    <lineage>
        <taxon>Eukaryota</taxon>
        <taxon>Viridiplantae</taxon>
        <taxon>Streptophyta</taxon>
        <taxon>Embryophyta</taxon>
        <taxon>Tracheophyta</taxon>
        <taxon>Spermatophyta</taxon>
        <taxon>Magnoliopsida</taxon>
        <taxon>eudicotyledons</taxon>
        <taxon>Gunneridae</taxon>
        <taxon>Pentapetalae</taxon>
        <taxon>Saxifragales</taxon>
        <taxon>Altingiaceae</taxon>
        <taxon>Liquidambar</taxon>
    </lineage>
</organism>
<dbReference type="PANTHER" id="PTHR36766">
    <property type="entry name" value="PLANT BROAD-SPECTRUM MILDEW RESISTANCE PROTEIN RPW8"/>
    <property type="match status" value="1"/>
</dbReference>
<dbReference type="Pfam" id="PF00931">
    <property type="entry name" value="NB-ARC"/>
    <property type="match status" value="1"/>
</dbReference>
<evidence type="ECO:0000313" key="10">
    <source>
        <dbReference type="Proteomes" id="UP001415857"/>
    </source>
</evidence>
<dbReference type="CDD" id="cd14798">
    <property type="entry name" value="RX-CC_like"/>
    <property type="match status" value="1"/>
</dbReference>
<dbReference type="InterPro" id="IPR038005">
    <property type="entry name" value="RX-like_CC"/>
</dbReference>
<evidence type="ECO:0000259" key="5">
    <source>
        <dbReference type="Pfam" id="PF00931"/>
    </source>
</evidence>
<evidence type="ECO:0000256" key="2">
    <source>
        <dbReference type="ARBA" id="ARBA00022741"/>
    </source>
</evidence>
<keyword evidence="1" id="KW-0677">Repeat</keyword>
<accession>A0AAP0SAW3</accession>
<dbReference type="Pfam" id="PF23559">
    <property type="entry name" value="WHD_DRP"/>
    <property type="match status" value="1"/>
</dbReference>
<evidence type="ECO:0000256" key="3">
    <source>
        <dbReference type="ARBA" id="ARBA00022821"/>
    </source>
</evidence>
<gene>
    <name evidence="9" type="ORF">L1049_008528</name>
</gene>
<dbReference type="Gene3D" id="3.40.50.300">
    <property type="entry name" value="P-loop containing nucleotide triphosphate hydrolases"/>
    <property type="match status" value="1"/>
</dbReference>
<feature type="domain" description="NB-ARC" evidence="5">
    <location>
        <begin position="167"/>
        <end position="335"/>
    </location>
</feature>
<dbReference type="InterPro" id="IPR055414">
    <property type="entry name" value="LRR_R13L4/SHOC2-like"/>
</dbReference>
<dbReference type="InterPro" id="IPR002182">
    <property type="entry name" value="NB-ARC"/>
</dbReference>
<dbReference type="Gene3D" id="1.10.10.10">
    <property type="entry name" value="Winged helix-like DNA-binding domain superfamily/Winged helix DNA-binding domain"/>
    <property type="match status" value="1"/>
</dbReference>
<evidence type="ECO:0000259" key="8">
    <source>
        <dbReference type="Pfam" id="PF23598"/>
    </source>
</evidence>
<keyword evidence="4" id="KW-0067">ATP-binding</keyword>
<evidence type="ECO:0000256" key="1">
    <source>
        <dbReference type="ARBA" id="ARBA00022737"/>
    </source>
</evidence>
<dbReference type="FunFam" id="3.40.50.300:FF:001091">
    <property type="entry name" value="Probable disease resistance protein At1g61300"/>
    <property type="match status" value="1"/>
</dbReference>
<evidence type="ECO:0000259" key="6">
    <source>
        <dbReference type="Pfam" id="PF18052"/>
    </source>
</evidence>
<dbReference type="InterPro" id="IPR036388">
    <property type="entry name" value="WH-like_DNA-bd_sf"/>
</dbReference>
<protein>
    <recommendedName>
        <fullName evidence="11">Disease resistance protein RGA3</fullName>
    </recommendedName>
</protein>
<dbReference type="InterPro" id="IPR032675">
    <property type="entry name" value="LRR_dom_sf"/>
</dbReference>
<sequence length="964" mass="109945">MAEILLSALAKSGLEKISSLFLSEISLASDVKKELKKLEMTLSTIRSVLLDAEAQQAKNHTVRDWLEKLRDVVYDVDDLLDEFSTEALRRKVEIHGSILKGVGNFFSRSNPLIFRFKNGHKIKDIRERLDNIAEDRRNFHFTEQVENSGREQTHSFVRASDVIGRDHDKGKIVNLLLSSGDRESLSVIPIVGLGGLGKTALAKLVYNDDKVIQSFEMRMWACVSEDFKLEKVIEKIIESATNAKCDRLDVEQLQTCLRNILRAKKFLLVLDDVWNEDRRRWTELRDLLSGSANGSTIIVTTRSVNIASIMGTIAVYNLNKLPFDDCVSLLKRCAFGEVQENVPPELVEVGKEIVNKCGGVPLAVITLGSLLHLKTDLCEWLHIRDNEMWKLGEKENDFLPALRISYEKLPSYLKHCFAYCSIFPKNLVMVRNELIYLWIAQGLIQPLDENQELEDIGNQYFNELAMRSFFQDLNKTFESEISSCKIHDLIHDLAELVPGSEHLNVNFNSKKISENVRRVLFTEVDFFEKEFPASLVSANKLRSFTFAYRVGPVGKCFVDTLVSRFSCLRVLDLGHSDFEELPSFVDKLKHLRYLRLSNNRRLKTLPNSICKLLNLQSLVLNGCERLQDLPRHVEKLISLRYLNLTSQLVCLPEKGLHGLTSLRFLWLNRCNGLTSLSEGIQHLTSLRRLIIQDCPSLTSLPSGMKHLIALESLQILRCQELNLLEGEDLEGLRSLQSLSITGLPKLVALPRGLQQSAATLQYLTIVNCSSLTTLTESLQNLTSLLKLQIWECPNISSLPEGLQNLTSLQELYILECPNLLYLPEGMQRLTALRLLYIRGCPNLSRRDNKRMYFPNLCGRSSKWMRELTMGIQPGIFGNLQREFNLCRFGFGMLFLTTAIFGNLRWISVSLQMDKGQQGKKFEMFGNISGRAGRCLHHYKDYNVRRDVVPHCYESVFCLEMKSPI</sequence>